<feature type="compositionally biased region" description="Gly residues" evidence="5">
    <location>
        <begin position="10"/>
        <end position="19"/>
    </location>
</feature>
<dbReference type="GO" id="GO:0032436">
    <property type="term" value="P:positive regulation of proteasomal ubiquitin-dependent protein catabolic process"/>
    <property type="evidence" value="ECO:0007669"/>
    <property type="project" value="TreeGrafter"/>
</dbReference>
<feature type="region of interest" description="Disordered" evidence="5">
    <location>
        <begin position="1"/>
        <end position="45"/>
    </location>
</feature>
<feature type="region of interest" description="Disordered" evidence="5">
    <location>
        <begin position="317"/>
        <end position="380"/>
    </location>
</feature>
<dbReference type="SUPFAM" id="SSF48097">
    <property type="entry name" value="Regulator of G-protein signaling, RGS"/>
    <property type="match status" value="1"/>
</dbReference>
<feature type="region of interest" description="Disordered" evidence="5">
    <location>
        <begin position="662"/>
        <end position="681"/>
    </location>
</feature>
<dbReference type="Gene3D" id="1.10.196.10">
    <property type="match status" value="1"/>
</dbReference>
<dbReference type="InterPro" id="IPR038207">
    <property type="entry name" value="DIX_dom_sf"/>
</dbReference>
<evidence type="ECO:0000313" key="9">
    <source>
        <dbReference type="Proteomes" id="UP000215902"/>
    </source>
</evidence>
<protein>
    <recommendedName>
        <fullName evidence="10">Axin-1</fullName>
    </recommendedName>
</protein>
<dbReference type="GO" id="GO:0031625">
    <property type="term" value="F:ubiquitin protein ligase binding"/>
    <property type="evidence" value="ECO:0007669"/>
    <property type="project" value="TreeGrafter"/>
</dbReference>
<feature type="compositionally biased region" description="Pro residues" evidence="5">
    <location>
        <begin position="556"/>
        <end position="570"/>
    </location>
</feature>
<feature type="compositionally biased region" description="Low complexity" evidence="5">
    <location>
        <begin position="226"/>
        <end position="237"/>
    </location>
</feature>
<dbReference type="GO" id="GO:0030877">
    <property type="term" value="C:beta-catenin destruction complex"/>
    <property type="evidence" value="ECO:0007669"/>
    <property type="project" value="TreeGrafter"/>
</dbReference>
<evidence type="ECO:0000256" key="2">
    <source>
        <dbReference type="ARBA" id="ARBA00022490"/>
    </source>
</evidence>
<evidence type="ECO:0000256" key="3">
    <source>
        <dbReference type="ARBA" id="ARBA00022687"/>
    </source>
</evidence>
<sequence length="766" mass="80871">MTTPNSGPGSRRGSGGGGNSAVAGGTKTPVRGGAGSTEASQRGSPSLNAAYSCLRWAECPQNLLDDPEGVLLLKQFMEDMNPSHARAFDFYFAVKGLKSGCQLEGLDNPRKLVRLINKKYVSREDCVPISAATRAAIQARVRSGDADPGLFDPALDEIVQFLTHTVYPAFLKSDLYINYVACVGSGSAWQPYLASGPELAASPAGHTPRSLPTVHEDRELQQQLTAAASAAASTAAPGSGGPGSRAGSVPRSRSSPSPAAAAGVVAAVSSASASAAPVLDLTIKNLYATRFQRGRASLPEFAGGPQSGMSQAALPYHTSYAPGSKQDSELQSLSSDALTDDTVSHADTSSSFEQQQLSRRGHQRAIRRSADINKEDPRAAIIPRPATAAAGGPSRPAGCDAASNPVEFARQLAEKLQAVQRDLGRTERLAEAIGRPERPTGAGVLNSEWAQRLLARNSGGAEPHNPEQILDNHLETVFDRAGPAGAVGHQASRSDTEHVHHYHYHHHYGEQSGSGVAAGCRQSKSTSSLADSGVGTVSSRGRSRQSASQHRQHTLPPAPPPLPPTVPPQLPTSLSMPAPPMSVPGPPPPQPLTAAPSLSPGFASGGSVGVSQRQLNLHVAQQAAQAGPRQPFACDPNLPLIDKPLTDNVIVEASRRLEKISVSSAQEPVAGPEQQQQQQQQQQGQLTIGYFLFGEPVPFRCTWPGREITLGQFKQLIAKKGSFRYFFKKRSDEFVVGGAVHEEVTDDSELLPLWEGKVVGKVEKIE</sequence>
<dbReference type="AlphaFoldDB" id="A0A267G1K1"/>
<dbReference type="InterPro" id="IPR043581">
    <property type="entry name" value="Axin-like"/>
</dbReference>
<dbReference type="Pfam" id="PF00615">
    <property type="entry name" value="RGS"/>
    <property type="match status" value="1"/>
</dbReference>
<dbReference type="SUPFAM" id="SSF54236">
    <property type="entry name" value="Ubiquitin-like"/>
    <property type="match status" value="1"/>
</dbReference>
<dbReference type="InterPro" id="IPR036305">
    <property type="entry name" value="RGS_sf"/>
</dbReference>
<dbReference type="InterPro" id="IPR024066">
    <property type="entry name" value="RGS_subdom1/3"/>
</dbReference>
<dbReference type="PROSITE" id="PS50841">
    <property type="entry name" value="DIX"/>
    <property type="match status" value="1"/>
</dbReference>
<dbReference type="GO" id="GO:0005886">
    <property type="term" value="C:plasma membrane"/>
    <property type="evidence" value="ECO:0007669"/>
    <property type="project" value="TreeGrafter"/>
</dbReference>
<dbReference type="GO" id="GO:0016055">
    <property type="term" value="P:Wnt signaling pathway"/>
    <property type="evidence" value="ECO:0007669"/>
    <property type="project" value="UniProtKB-KW"/>
</dbReference>
<dbReference type="InterPro" id="IPR044926">
    <property type="entry name" value="RGS_subdomain_2"/>
</dbReference>
<dbReference type="PANTHER" id="PTHR46102">
    <property type="entry name" value="AXIN"/>
    <property type="match status" value="1"/>
</dbReference>
<evidence type="ECO:0000259" key="6">
    <source>
        <dbReference type="PROSITE" id="PS50132"/>
    </source>
</evidence>
<name>A0A267G1K1_9PLAT</name>
<comment type="subcellular location">
    <subcellularLocation>
        <location evidence="1">Cytoplasm</location>
    </subcellularLocation>
</comment>
<dbReference type="InterPro" id="IPR016137">
    <property type="entry name" value="RGS"/>
</dbReference>
<dbReference type="Pfam" id="PF00778">
    <property type="entry name" value="DIX"/>
    <property type="match status" value="1"/>
</dbReference>
<feature type="compositionally biased region" description="Basic and acidic residues" evidence="5">
    <location>
        <begin position="368"/>
        <end position="378"/>
    </location>
</feature>
<feature type="compositionally biased region" description="Low complexity" evidence="5">
    <location>
        <begin position="532"/>
        <end position="549"/>
    </location>
</feature>
<comment type="caution">
    <text evidence="8">The sequence shown here is derived from an EMBL/GenBank/DDBJ whole genome shotgun (WGS) entry which is preliminary data.</text>
</comment>
<feature type="region of interest" description="Disordered" evidence="5">
    <location>
        <begin position="507"/>
        <end position="609"/>
    </location>
</feature>
<dbReference type="InterPro" id="IPR001158">
    <property type="entry name" value="DIX"/>
</dbReference>
<feature type="compositionally biased region" description="Low complexity" evidence="5">
    <location>
        <begin position="245"/>
        <end position="258"/>
    </location>
</feature>
<feature type="domain" description="DIX" evidence="7">
    <location>
        <begin position="683"/>
        <end position="766"/>
    </location>
</feature>
<proteinExistence type="predicted"/>
<feature type="compositionally biased region" description="Pro residues" evidence="5">
    <location>
        <begin position="577"/>
        <end position="591"/>
    </location>
</feature>
<evidence type="ECO:0000259" key="7">
    <source>
        <dbReference type="PROSITE" id="PS50841"/>
    </source>
</evidence>
<dbReference type="GO" id="GO:0005737">
    <property type="term" value="C:cytoplasm"/>
    <property type="evidence" value="ECO:0007669"/>
    <property type="project" value="UniProtKB-SubCell"/>
</dbReference>
<evidence type="ECO:0000256" key="4">
    <source>
        <dbReference type="PROSITE-ProRule" id="PRU00069"/>
    </source>
</evidence>
<dbReference type="GO" id="GO:0048468">
    <property type="term" value="P:cell development"/>
    <property type="evidence" value="ECO:0007669"/>
    <property type="project" value="TreeGrafter"/>
</dbReference>
<dbReference type="GO" id="GO:0060090">
    <property type="term" value="F:molecular adaptor activity"/>
    <property type="evidence" value="ECO:0007669"/>
    <property type="project" value="TreeGrafter"/>
</dbReference>
<reference evidence="8 9" key="1">
    <citation type="submission" date="2017-06" db="EMBL/GenBank/DDBJ databases">
        <title>A platform for efficient transgenesis in Macrostomum lignano, a flatworm model organism for stem cell research.</title>
        <authorList>
            <person name="Berezikov E."/>
        </authorList>
    </citation>
    <scope>NUCLEOTIDE SEQUENCE [LARGE SCALE GENOMIC DNA]</scope>
    <source>
        <strain evidence="8">DV1</strain>
        <tissue evidence="8">Whole organism</tissue>
    </source>
</reference>
<dbReference type="STRING" id="282301.A0A267G1K1"/>
<dbReference type="EMBL" id="NIVC01000640">
    <property type="protein sequence ID" value="PAA79324.1"/>
    <property type="molecule type" value="Genomic_DNA"/>
</dbReference>
<evidence type="ECO:0000256" key="1">
    <source>
        <dbReference type="ARBA" id="ARBA00004496"/>
    </source>
</evidence>
<dbReference type="OrthoDB" id="10007451at2759"/>
<dbReference type="GO" id="GO:0008013">
    <property type="term" value="F:beta-catenin binding"/>
    <property type="evidence" value="ECO:0007669"/>
    <property type="project" value="TreeGrafter"/>
</dbReference>
<dbReference type="Gene3D" id="1.10.167.10">
    <property type="entry name" value="Regulator of G-protein Signalling 4, domain 2"/>
    <property type="match status" value="1"/>
</dbReference>
<keyword evidence="9" id="KW-1185">Reference proteome</keyword>
<dbReference type="GO" id="GO:0090090">
    <property type="term" value="P:negative regulation of canonical Wnt signaling pathway"/>
    <property type="evidence" value="ECO:0007669"/>
    <property type="project" value="InterPro"/>
</dbReference>
<dbReference type="GO" id="GO:0005634">
    <property type="term" value="C:nucleus"/>
    <property type="evidence" value="ECO:0007669"/>
    <property type="project" value="TreeGrafter"/>
</dbReference>
<feature type="compositionally biased region" description="Polar residues" evidence="5">
    <location>
        <begin position="345"/>
        <end position="358"/>
    </location>
</feature>
<keyword evidence="2" id="KW-0963">Cytoplasm</keyword>
<dbReference type="GO" id="GO:0019901">
    <property type="term" value="F:protein kinase binding"/>
    <property type="evidence" value="ECO:0007669"/>
    <property type="project" value="TreeGrafter"/>
</dbReference>
<dbReference type="InterPro" id="IPR029071">
    <property type="entry name" value="Ubiquitin-like_domsf"/>
</dbReference>
<dbReference type="SMART" id="SM00315">
    <property type="entry name" value="RGS"/>
    <property type="match status" value="1"/>
</dbReference>
<feature type="domain" description="RGS" evidence="6">
    <location>
        <begin position="61"/>
        <end position="180"/>
    </location>
</feature>
<keyword evidence="3 4" id="KW-0879">Wnt signaling pathway</keyword>
<dbReference type="PANTHER" id="PTHR46102:SF2">
    <property type="entry name" value="AXIN"/>
    <property type="match status" value="1"/>
</dbReference>
<feature type="region of interest" description="Disordered" evidence="5">
    <location>
        <begin position="223"/>
        <end position="258"/>
    </location>
</feature>
<dbReference type="Proteomes" id="UP000215902">
    <property type="component" value="Unassembled WGS sequence"/>
</dbReference>
<dbReference type="PROSITE" id="PS50132">
    <property type="entry name" value="RGS"/>
    <property type="match status" value="1"/>
</dbReference>
<evidence type="ECO:0008006" key="10">
    <source>
        <dbReference type="Google" id="ProtNLM"/>
    </source>
</evidence>
<dbReference type="SMART" id="SM00021">
    <property type="entry name" value="DAX"/>
    <property type="match status" value="1"/>
</dbReference>
<organism evidence="8 9">
    <name type="scientific">Macrostomum lignano</name>
    <dbReference type="NCBI Taxonomy" id="282301"/>
    <lineage>
        <taxon>Eukaryota</taxon>
        <taxon>Metazoa</taxon>
        <taxon>Spiralia</taxon>
        <taxon>Lophotrochozoa</taxon>
        <taxon>Platyhelminthes</taxon>
        <taxon>Rhabditophora</taxon>
        <taxon>Macrostomorpha</taxon>
        <taxon>Macrostomida</taxon>
        <taxon>Macrostomidae</taxon>
        <taxon>Macrostomum</taxon>
    </lineage>
</organism>
<evidence type="ECO:0000256" key="5">
    <source>
        <dbReference type="SAM" id="MobiDB-lite"/>
    </source>
</evidence>
<evidence type="ECO:0000313" key="8">
    <source>
        <dbReference type="EMBL" id="PAA79324.1"/>
    </source>
</evidence>
<gene>
    <name evidence="8" type="ORF">BOX15_Mlig010278g3</name>
</gene>
<dbReference type="Gene3D" id="2.40.240.130">
    <property type="match status" value="1"/>
</dbReference>
<accession>A0A267G1K1</accession>